<sequence>MTDPAVPHATMGVHTTLILGNGNAWIVTGWAILIGPDERRTFGRRRHWVYSFELQSNEVNSSQMNNRQV</sequence>
<keyword evidence="1" id="KW-1133">Transmembrane helix</keyword>
<dbReference type="RefSeq" id="WP_124519000.1">
    <property type="nucleotide sequence ID" value="NZ_CABVPM010000066.1"/>
</dbReference>
<reference evidence="2 3" key="1">
    <citation type="submission" date="2019-09" db="EMBL/GenBank/DDBJ databases">
        <title>Draft genome sequences of 48 bacterial type strains from the CCUG.</title>
        <authorList>
            <person name="Tunovic T."/>
            <person name="Pineiro-Iglesias B."/>
            <person name="Unosson C."/>
            <person name="Inganas E."/>
            <person name="Ohlen M."/>
            <person name="Cardew S."/>
            <person name="Jensie-Markopoulos S."/>
            <person name="Salva-Serra F."/>
            <person name="Jaen-Luchoro D."/>
            <person name="Karlsson R."/>
            <person name="Svensson-Stadler L."/>
            <person name="Chun J."/>
            <person name="Moore E."/>
        </authorList>
    </citation>
    <scope>NUCLEOTIDE SEQUENCE [LARGE SCALE GENOMIC DNA]</scope>
    <source>
        <strain evidence="2 3">CCUG 65686</strain>
    </source>
</reference>
<keyword evidence="1" id="KW-0812">Transmembrane</keyword>
<protein>
    <submittedName>
        <fullName evidence="2">Uncharacterized protein</fullName>
    </submittedName>
</protein>
<dbReference type="EMBL" id="VZOK01000005">
    <property type="protein sequence ID" value="KAB0640305.1"/>
    <property type="molecule type" value="Genomic_DNA"/>
</dbReference>
<evidence type="ECO:0000313" key="3">
    <source>
        <dbReference type="Proteomes" id="UP000473470"/>
    </source>
</evidence>
<gene>
    <name evidence="2" type="ORF">F7R25_04535</name>
</gene>
<keyword evidence="1" id="KW-0472">Membrane</keyword>
<feature type="transmembrane region" description="Helical" evidence="1">
    <location>
        <begin position="12"/>
        <end position="35"/>
    </location>
</feature>
<accession>A0A6L3N283</accession>
<dbReference type="Proteomes" id="UP000473470">
    <property type="component" value="Unassembled WGS sequence"/>
</dbReference>
<evidence type="ECO:0000313" key="2">
    <source>
        <dbReference type="EMBL" id="KAB0640305.1"/>
    </source>
</evidence>
<dbReference type="AlphaFoldDB" id="A0A6L3N283"/>
<organism evidence="2 3">
    <name type="scientific">Burkholderia stagnalis</name>
    <dbReference type="NCBI Taxonomy" id="1503054"/>
    <lineage>
        <taxon>Bacteria</taxon>
        <taxon>Pseudomonadati</taxon>
        <taxon>Pseudomonadota</taxon>
        <taxon>Betaproteobacteria</taxon>
        <taxon>Burkholderiales</taxon>
        <taxon>Burkholderiaceae</taxon>
        <taxon>Burkholderia</taxon>
        <taxon>Burkholderia cepacia complex</taxon>
    </lineage>
</organism>
<name>A0A6L3N283_9BURK</name>
<comment type="caution">
    <text evidence="2">The sequence shown here is derived from an EMBL/GenBank/DDBJ whole genome shotgun (WGS) entry which is preliminary data.</text>
</comment>
<evidence type="ECO:0000256" key="1">
    <source>
        <dbReference type="SAM" id="Phobius"/>
    </source>
</evidence>
<proteinExistence type="predicted"/>